<dbReference type="PROSITE" id="PS51819">
    <property type="entry name" value="VOC"/>
    <property type="match status" value="2"/>
</dbReference>
<dbReference type="SUPFAM" id="SSF54593">
    <property type="entry name" value="Glyoxalase/Bleomycin resistance protein/Dihydroxybiphenyl dioxygenase"/>
    <property type="match status" value="2"/>
</dbReference>
<protein>
    <recommendedName>
        <fullName evidence="1">VOC domain-containing protein</fullName>
    </recommendedName>
</protein>
<sequence length="270" mass="29627">MPNKHGEFIWYELLTDDSNAAIQFYSKPLGWDAANSGHPEIDYRILSIHDETGARREVGGVMQLTEQMRQGGARPIWLGYIGVDNVDQTVANVVADGGTVHMPPTDIPEVGRLAMVADPQGVPFYVMRGAGNETSLAFAADKPRVGHCAWNELLTTDPEAAKTFYFNQFGWTKDGEMEMGPLGKYEFIRHNGVIGAVMTKPEEMPVPMWHYYFRCADIDTTFNDINNNGGQVLHGPDEIPGGDFIVKGLDPQGAVFALVGGRKNHSGASK</sequence>
<feature type="domain" description="VOC" evidence="1">
    <location>
        <begin position="7"/>
        <end position="129"/>
    </location>
</feature>
<reference evidence="2 3" key="1">
    <citation type="submission" date="2017-08" db="EMBL/GenBank/DDBJ databases">
        <title>Pusillimonas indicus sp. nov., a member of the family Alcaligenaceae isolated from surface seawater.</title>
        <authorList>
            <person name="Li J."/>
        </authorList>
    </citation>
    <scope>NUCLEOTIDE SEQUENCE [LARGE SCALE GENOMIC DNA]</scope>
    <source>
        <strain evidence="2 3">L52-1-41</strain>
    </source>
</reference>
<dbReference type="InterPro" id="IPR029068">
    <property type="entry name" value="Glyas_Bleomycin-R_OHBP_Dase"/>
</dbReference>
<feature type="domain" description="VOC" evidence="1">
    <location>
        <begin position="144"/>
        <end position="261"/>
    </location>
</feature>
<proteinExistence type="predicted"/>
<dbReference type="RefSeq" id="WP_119515572.1">
    <property type="nucleotide sequence ID" value="NZ_NQYH01000002.1"/>
</dbReference>
<comment type="caution">
    <text evidence="2">The sequence shown here is derived from an EMBL/GenBank/DDBJ whole genome shotgun (WGS) entry which is preliminary data.</text>
</comment>
<evidence type="ECO:0000259" key="1">
    <source>
        <dbReference type="PROSITE" id="PS51819"/>
    </source>
</evidence>
<dbReference type="OrthoDB" id="9793039at2"/>
<accession>A0A3A1YTY7</accession>
<dbReference type="Pfam" id="PF00903">
    <property type="entry name" value="Glyoxalase"/>
    <property type="match status" value="2"/>
</dbReference>
<evidence type="ECO:0000313" key="3">
    <source>
        <dbReference type="Proteomes" id="UP000266206"/>
    </source>
</evidence>
<dbReference type="Proteomes" id="UP000266206">
    <property type="component" value="Unassembled WGS sequence"/>
</dbReference>
<dbReference type="InterPro" id="IPR004360">
    <property type="entry name" value="Glyas_Fos-R_dOase_dom"/>
</dbReference>
<dbReference type="CDD" id="cd07247">
    <property type="entry name" value="SgaA_N_like"/>
    <property type="match status" value="2"/>
</dbReference>
<dbReference type="PANTHER" id="PTHR33993">
    <property type="entry name" value="GLYOXALASE-RELATED"/>
    <property type="match status" value="1"/>
</dbReference>
<dbReference type="InterPro" id="IPR052164">
    <property type="entry name" value="Anthracycline_SecMetBiosynth"/>
</dbReference>
<dbReference type="EMBL" id="NQYH01000002">
    <property type="protein sequence ID" value="RIY41672.1"/>
    <property type="molecule type" value="Genomic_DNA"/>
</dbReference>
<name>A0A3A1YTY7_9BURK</name>
<dbReference type="AlphaFoldDB" id="A0A3A1YTY7"/>
<gene>
    <name evidence="2" type="ORF">CJP73_04235</name>
</gene>
<dbReference type="PANTHER" id="PTHR33993:SF14">
    <property type="entry name" value="GB|AAF24581.1"/>
    <property type="match status" value="1"/>
</dbReference>
<dbReference type="InterPro" id="IPR037523">
    <property type="entry name" value="VOC_core"/>
</dbReference>
<evidence type="ECO:0000313" key="2">
    <source>
        <dbReference type="EMBL" id="RIY41672.1"/>
    </source>
</evidence>
<organism evidence="2 3">
    <name type="scientific">Neopusillimonas maritima</name>
    <dbReference type="NCBI Taxonomy" id="2026239"/>
    <lineage>
        <taxon>Bacteria</taxon>
        <taxon>Pseudomonadati</taxon>
        <taxon>Pseudomonadota</taxon>
        <taxon>Betaproteobacteria</taxon>
        <taxon>Burkholderiales</taxon>
        <taxon>Alcaligenaceae</taxon>
        <taxon>Neopusillimonas</taxon>
    </lineage>
</organism>
<dbReference type="Gene3D" id="3.10.180.10">
    <property type="entry name" value="2,3-Dihydroxybiphenyl 1,2-Dioxygenase, domain 1"/>
    <property type="match status" value="2"/>
</dbReference>